<dbReference type="AlphaFoldDB" id="A0A0F7ZP22"/>
<evidence type="ECO:0000313" key="2">
    <source>
        <dbReference type="Proteomes" id="UP000054481"/>
    </source>
</evidence>
<dbReference type="InterPro" id="IPR040632">
    <property type="entry name" value="Sulfotransfer_4"/>
</dbReference>
<name>A0A0F7ZP22_9HYPO</name>
<dbReference type="PANTHER" id="PTHR36978">
    <property type="entry name" value="P-LOOP CONTAINING NUCLEOTIDE TRIPHOSPHATE HYDROLASE"/>
    <property type="match status" value="1"/>
</dbReference>
<dbReference type="Pfam" id="PF17784">
    <property type="entry name" value="Sulfotransfer_4"/>
    <property type="match status" value="1"/>
</dbReference>
<dbReference type="PANTHER" id="PTHR36978:SF4">
    <property type="entry name" value="P-LOOP CONTAINING NUCLEOSIDE TRIPHOSPHATE HYDROLASE PROTEIN"/>
    <property type="match status" value="1"/>
</dbReference>
<proteinExistence type="predicted"/>
<evidence type="ECO:0000313" key="1">
    <source>
        <dbReference type="EMBL" id="KJZ74745.1"/>
    </source>
</evidence>
<dbReference type="Gene3D" id="3.40.50.300">
    <property type="entry name" value="P-loop containing nucleotide triphosphate hydrolases"/>
    <property type="match status" value="1"/>
</dbReference>
<dbReference type="SUPFAM" id="SSF52540">
    <property type="entry name" value="P-loop containing nucleoside triphosphate hydrolases"/>
    <property type="match status" value="1"/>
</dbReference>
<dbReference type="EMBL" id="KQ030523">
    <property type="protein sequence ID" value="KJZ74745.1"/>
    <property type="molecule type" value="Genomic_DNA"/>
</dbReference>
<protein>
    <submittedName>
        <fullName evidence="1">Uncharacterized protein</fullName>
    </submittedName>
</protein>
<accession>A0A0F7ZP22</accession>
<dbReference type="Proteomes" id="UP000054481">
    <property type="component" value="Unassembled WGS sequence"/>
</dbReference>
<sequence length="265" mass="29819">MDPREDFYPETPPILPRPKPMKTLGLRPYHFSEISRNKNNRHFEQWLAAVRAKYDGVGRPWRGADFDRLLWDYDALSDDPCCLFVEDLVAAYPDARVVLTLRPRDAWLRSMRAFILGILSWRSWPVLCLLDGDFSAPYQALLRRTTAVLLAGGGRQGQGQGAGHASADSALLASFDAHADRVRRAVPPDRLLELRPGDGWEPLCEFLDVPVPAGEYPHLNKAGDAMRLECALYWSRWYSVAQRLAKKVGVLGLVLVAALWAGWVP</sequence>
<dbReference type="OrthoDB" id="408152at2759"/>
<reference evidence="1 2" key="1">
    <citation type="journal article" date="2014" name="Genome Biol. Evol.">
        <title>Comparative genomics and transcriptomics analyses reveal divergent lifestyle features of nematode endoparasitic fungus Hirsutella minnesotensis.</title>
        <authorList>
            <person name="Lai Y."/>
            <person name="Liu K."/>
            <person name="Zhang X."/>
            <person name="Zhang X."/>
            <person name="Li K."/>
            <person name="Wang N."/>
            <person name="Shu C."/>
            <person name="Wu Y."/>
            <person name="Wang C."/>
            <person name="Bushley K.E."/>
            <person name="Xiang M."/>
            <person name="Liu X."/>
        </authorList>
    </citation>
    <scope>NUCLEOTIDE SEQUENCE [LARGE SCALE GENOMIC DNA]</scope>
    <source>
        <strain evidence="1 2">3608</strain>
    </source>
</reference>
<organism evidence="1 2">
    <name type="scientific">Hirsutella minnesotensis 3608</name>
    <dbReference type="NCBI Taxonomy" id="1043627"/>
    <lineage>
        <taxon>Eukaryota</taxon>
        <taxon>Fungi</taxon>
        <taxon>Dikarya</taxon>
        <taxon>Ascomycota</taxon>
        <taxon>Pezizomycotina</taxon>
        <taxon>Sordariomycetes</taxon>
        <taxon>Hypocreomycetidae</taxon>
        <taxon>Hypocreales</taxon>
        <taxon>Ophiocordycipitaceae</taxon>
        <taxon>Hirsutella</taxon>
    </lineage>
</organism>
<keyword evidence="2" id="KW-1185">Reference proteome</keyword>
<gene>
    <name evidence="1" type="ORF">HIM_05862</name>
</gene>
<dbReference type="InterPro" id="IPR027417">
    <property type="entry name" value="P-loop_NTPase"/>
</dbReference>